<dbReference type="EMBL" id="RBON01000038">
    <property type="protein sequence ID" value="RMM74442.1"/>
    <property type="molecule type" value="Genomic_DNA"/>
</dbReference>
<evidence type="ECO:0000313" key="1">
    <source>
        <dbReference type="EMBL" id="RMM74442.1"/>
    </source>
</evidence>
<comment type="caution">
    <text evidence="1">The sequence shown here is derived from an EMBL/GenBank/DDBJ whole genome shotgun (WGS) entry which is preliminary data.</text>
</comment>
<accession>A0A3M4YPF2</accession>
<name>A0A3M4YPF2_PSESG</name>
<evidence type="ECO:0000313" key="2">
    <source>
        <dbReference type="Proteomes" id="UP000276829"/>
    </source>
</evidence>
<dbReference type="AlphaFoldDB" id="A0A3M4YPF2"/>
<organism evidence="1 2">
    <name type="scientific">Pseudomonas savastanoi pv. glycinea</name>
    <name type="common">Pseudomonas syringae pv. glycinea</name>
    <dbReference type="NCBI Taxonomy" id="318"/>
    <lineage>
        <taxon>Bacteria</taxon>
        <taxon>Pseudomonadati</taxon>
        <taxon>Pseudomonadota</taxon>
        <taxon>Gammaproteobacteria</taxon>
        <taxon>Pseudomonadales</taxon>
        <taxon>Pseudomonadaceae</taxon>
        <taxon>Pseudomonas</taxon>
    </lineage>
</organism>
<gene>
    <name evidence="1" type="ORF">ALQ73_01957</name>
</gene>
<dbReference type="Proteomes" id="UP000276829">
    <property type="component" value="Unassembled WGS sequence"/>
</dbReference>
<sequence>MRMKNAYGRAAKLAADYAKNRSDIRTVSQSIALLTDFQREDGGVHLDDVRNEYLEDGDRWRGWQHAIEHVQGCRDPDDDDPISDEQRELAMLLDRKAALRVEAGKIKRGIVAAGRCLLDVPF</sequence>
<protein>
    <submittedName>
        <fullName evidence="1">Uncharacterized protein</fullName>
    </submittedName>
</protein>
<reference evidence="1 2" key="1">
    <citation type="submission" date="2018-08" db="EMBL/GenBank/DDBJ databases">
        <title>Recombination of ecologically and evolutionarily significant loci maintains genetic cohesion in the Pseudomonas syringae species complex.</title>
        <authorList>
            <person name="Dillon M."/>
            <person name="Thakur S."/>
            <person name="Almeida R.N.D."/>
            <person name="Weir B.S."/>
            <person name="Guttman D.S."/>
        </authorList>
    </citation>
    <scope>NUCLEOTIDE SEQUENCE [LARGE SCALE GENOMIC DNA]</scope>
    <source>
        <strain evidence="1 2">ICMP 4324</strain>
    </source>
</reference>
<proteinExistence type="predicted"/>